<feature type="region of interest" description="Disordered" evidence="2">
    <location>
        <begin position="217"/>
        <end position="245"/>
    </location>
</feature>
<reference evidence="4 5" key="1">
    <citation type="submission" date="2024-06" db="EMBL/GenBank/DDBJ databases">
        <title>The Natural Products Discovery Center: Release of the First 8490 Sequenced Strains for Exploring Actinobacteria Biosynthetic Diversity.</title>
        <authorList>
            <person name="Kalkreuter E."/>
            <person name="Kautsar S.A."/>
            <person name="Yang D."/>
            <person name="Bader C.D."/>
            <person name="Teijaro C.N."/>
            <person name="Fluegel L."/>
            <person name="Davis C.M."/>
            <person name="Simpson J.R."/>
            <person name="Lauterbach L."/>
            <person name="Steele A.D."/>
            <person name="Gui C."/>
            <person name="Meng S."/>
            <person name="Li G."/>
            <person name="Viehrig K."/>
            <person name="Ye F."/>
            <person name="Su P."/>
            <person name="Kiefer A.F."/>
            <person name="Nichols A."/>
            <person name="Cepeda A.J."/>
            <person name="Yan W."/>
            <person name="Fan B."/>
            <person name="Jiang Y."/>
            <person name="Adhikari A."/>
            <person name="Zheng C.-J."/>
            <person name="Schuster L."/>
            <person name="Cowan T.M."/>
            <person name="Smanski M.J."/>
            <person name="Chevrette M.G."/>
            <person name="De Carvalho L.P.S."/>
            <person name="Shen B."/>
        </authorList>
    </citation>
    <scope>NUCLEOTIDE SEQUENCE [LARGE SCALE GENOMIC DNA]</scope>
    <source>
        <strain evidence="4 5">NPDC033843</strain>
    </source>
</reference>
<dbReference type="EMBL" id="JBEZVE010000044">
    <property type="protein sequence ID" value="MEU3787493.1"/>
    <property type="molecule type" value="Genomic_DNA"/>
</dbReference>
<comment type="caution">
    <text evidence="4">The sequence shown here is derived from an EMBL/GenBank/DDBJ whole genome shotgun (WGS) entry which is preliminary data.</text>
</comment>
<evidence type="ECO:0000313" key="5">
    <source>
        <dbReference type="Proteomes" id="UP001550739"/>
    </source>
</evidence>
<organism evidence="4 5">
    <name type="scientific">Streptomyces sp. 900129855</name>
    <dbReference type="NCBI Taxonomy" id="3155129"/>
    <lineage>
        <taxon>Bacteria</taxon>
        <taxon>Bacillati</taxon>
        <taxon>Actinomycetota</taxon>
        <taxon>Actinomycetes</taxon>
        <taxon>Kitasatosporales</taxon>
        <taxon>Streptomycetaceae</taxon>
        <taxon>Streptomyces</taxon>
    </lineage>
</organism>
<proteinExistence type="predicted"/>
<dbReference type="Gene3D" id="4.10.320.10">
    <property type="entry name" value="E3-binding domain"/>
    <property type="match status" value="1"/>
</dbReference>
<dbReference type="Pfam" id="PF23359">
    <property type="entry name" value="Lsr2_DNA-bd"/>
    <property type="match status" value="1"/>
</dbReference>
<evidence type="ECO:0000256" key="1">
    <source>
        <dbReference type="ARBA" id="ARBA00023125"/>
    </source>
</evidence>
<feature type="compositionally biased region" description="Low complexity" evidence="2">
    <location>
        <begin position="137"/>
        <end position="151"/>
    </location>
</feature>
<dbReference type="InterPro" id="IPR036625">
    <property type="entry name" value="E3-bd_dom_sf"/>
</dbReference>
<keyword evidence="5" id="KW-1185">Reference proteome</keyword>
<dbReference type="InterPro" id="IPR055370">
    <property type="entry name" value="Lsr2_DNA-bd"/>
</dbReference>
<dbReference type="RefSeq" id="WP_361710075.1">
    <property type="nucleotide sequence ID" value="NZ_JBEZVE010000044.1"/>
</dbReference>
<feature type="domain" description="Lsr2 DNA-binding" evidence="3">
    <location>
        <begin position="245"/>
        <end position="280"/>
    </location>
</feature>
<feature type="region of interest" description="Disordered" evidence="2">
    <location>
        <begin position="125"/>
        <end position="151"/>
    </location>
</feature>
<protein>
    <submittedName>
        <fullName evidence="4">Histone-like nucleoid-structuring protein Lsr2</fullName>
    </submittedName>
</protein>
<gene>
    <name evidence="4" type="ORF">AB0E89_44455</name>
</gene>
<evidence type="ECO:0000313" key="4">
    <source>
        <dbReference type="EMBL" id="MEU3787493.1"/>
    </source>
</evidence>
<name>A0ABV2ZY90_9ACTN</name>
<evidence type="ECO:0000256" key="2">
    <source>
        <dbReference type="SAM" id="MobiDB-lite"/>
    </source>
</evidence>
<evidence type="ECO:0000259" key="3">
    <source>
        <dbReference type="Pfam" id="PF23359"/>
    </source>
</evidence>
<keyword evidence="1" id="KW-0238">DNA-binding</keyword>
<sequence length="290" mass="30446">MFTDMKEALEAEALELTPLGSDQSDAASLVVAHQARDKDDLADLLGALGLPCGEDDLVRLLPHLTTPDTTPTGDPMPVNAFTATAVSMLANGDSPEHVRDTLGLSETELADALQHAKIAEAVQNTGLPALDTDTEDSTGTSEPAAPAPDSAMDADGIEALLAWAENHPAASIRNRAARVRGDLTELTDRRATDAAQREAEERVASAKAELEAAQAQLRRVKAGGRADTEDQTPTPAAPALTGRRSSEELAAIRTWARANGHQVADRGTPAKKVLDAYDAAHRTTNLAEAS</sequence>
<dbReference type="Proteomes" id="UP001550739">
    <property type="component" value="Unassembled WGS sequence"/>
</dbReference>
<accession>A0ABV2ZY90</accession>